<organism evidence="3 4">
    <name type="scientific">Rurimicrobium arvi</name>
    <dbReference type="NCBI Taxonomy" id="2049916"/>
    <lineage>
        <taxon>Bacteria</taxon>
        <taxon>Pseudomonadati</taxon>
        <taxon>Bacteroidota</taxon>
        <taxon>Chitinophagia</taxon>
        <taxon>Chitinophagales</taxon>
        <taxon>Chitinophagaceae</taxon>
        <taxon>Rurimicrobium</taxon>
    </lineage>
</organism>
<dbReference type="NCBIfam" id="TIGR04183">
    <property type="entry name" value="Por_Secre_tail"/>
    <property type="match status" value="1"/>
</dbReference>
<comment type="caution">
    <text evidence="3">The sequence shown here is derived from an EMBL/GenBank/DDBJ whole genome shotgun (WGS) entry which is preliminary data.</text>
</comment>
<sequence length="657" mass="70935">MKKLLLTTAALCTGSIAFAQTAADYAIQVEANVRVAPAQVTLNWKRISGASSYTIQKKAKGAPAWSILASTTDSFYIDNSVASDSAYEYKIFSLGGIASAFGYIYAGINNPATHNRGSLLILCDTLFRDSCATEVARLMQDLSGDGWSVMRHDVSRSVPDSVVKKMIRADYTARPDLKAVLILGHISVPYSGDLNPDGHADHLGAWPADVYYADMSGTWTDATINDAAAARPENQNIPGDGKWDQNNPPAPPVLQVSRIDFNKMPAFLKTEAGLMKSYLNKAHAYKTGTLTVSHKAVVDDNFGAFGGEAFAANAWRNYPVMIGRNNIISGDLITTMKDSAYQWSYGCGGGSYTSSSGIGVSADFAAKNFKGIFVMMFGSYFADWDVQNNFLRAPLCAPEPALTSCWAGRPNWYLHHMAMGENIGYSVLTTQTMGGSVYVPGGYMAQAVHVALMGDLSLRTDYIKPAGSLTITTVPDKGATISWTASPDPDVIGYYVYRTDSLYGTYTRLSHLLTGTSYRDTTGVNGLHYFMVRPCKLQANPSGTYYNLGLGISDTATVSYPKPAAINEIALRTPSMICFPNPANSILTVHVNTNGVRGTGRLQLSDINGRTVMSETVYADKEELSVSLNISSLSAAYYLLTLDIPGTKPAVQKIVRQ</sequence>
<protein>
    <recommendedName>
        <fullName evidence="2">Secretion system C-terminal sorting domain-containing protein</fullName>
    </recommendedName>
</protein>
<dbReference type="EMBL" id="BAABEZ010000022">
    <property type="protein sequence ID" value="GAA4457131.1"/>
    <property type="molecule type" value="Genomic_DNA"/>
</dbReference>
<evidence type="ECO:0000256" key="1">
    <source>
        <dbReference type="SAM" id="SignalP"/>
    </source>
</evidence>
<evidence type="ECO:0000259" key="2">
    <source>
        <dbReference type="Pfam" id="PF18962"/>
    </source>
</evidence>
<evidence type="ECO:0000313" key="4">
    <source>
        <dbReference type="Proteomes" id="UP001501410"/>
    </source>
</evidence>
<dbReference type="Pfam" id="PF18962">
    <property type="entry name" value="Por_Secre_tail"/>
    <property type="match status" value="1"/>
</dbReference>
<feature type="domain" description="Secretion system C-terminal sorting" evidence="2">
    <location>
        <begin position="579"/>
        <end position="654"/>
    </location>
</feature>
<dbReference type="RefSeq" id="WP_344827259.1">
    <property type="nucleotide sequence ID" value="NZ_BAABEZ010000022.1"/>
</dbReference>
<keyword evidence="4" id="KW-1185">Reference proteome</keyword>
<feature type="chain" id="PRO_5045356018" description="Secretion system C-terminal sorting domain-containing protein" evidence="1">
    <location>
        <begin position="20"/>
        <end position="657"/>
    </location>
</feature>
<dbReference type="InterPro" id="IPR026444">
    <property type="entry name" value="Secre_tail"/>
</dbReference>
<name>A0ABP8MZK8_9BACT</name>
<proteinExistence type="predicted"/>
<dbReference type="Proteomes" id="UP001501410">
    <property type="component" value="Unassembled WGS sequence"/>
</dbReference>
<feature type="signal peptide" evidence="1">
    <location>
        <begin position="1"/>
        <end position="19"/>
    </location>
</feature>
<reference evidence="4" key="1">
    <citation type="journal article" date="2019" name="Int. J. Syst. Evol. Microbiol.">
        <title>The Global Catalogue of Microorganisms (GCM) 10K type strain sequencing project: providing services to taxonomists for standard genome sequencing and annotation.</title>
        <authorList>
            <consortium name="The Broad Institute Genomics Platform"/>
            <consortium name="The Broad Institute Genome Sequencing Center for Infectious Disease"/>
            <person name="Wu L."/>
            <person name="Ma J."/>
        </authorList>
    </citation>
    <scope>NUCLEOTIDE SEQUENCE [LARGE SCALE GENOMIC DNA]</scope>
    <source>
        <strain evidence="4">JCM 31921</strain>
    </source>
</reference>
<keyword evidence="1" id="KW-0732">Signal</keyword>
<gene>
    <name evidence="3" type="ORF">GCM10023092_23510</name>
</gene>
<dbReference type="InterPro" id="IPR013783">
    <property type="entry name" value="Ig-like_fold"/>
</dbReference>
<accession>A0ABP8MZK8</accession>
<evidence type="ECO:0000313" key="3">
    <source>
        <dbReference type="EMBL" id="GAA4457131.1"/>
    </source>
</evidence>
<dbReference type="Gene3D" id="2.60.40.10">
    <property type="entry name" value="Immunoglobulins"/>
    <property type="match status" value="2"/>
</dbReference>